<evidence type="ECO:0000259" key="2">
    <source>
        <dbReference type="Pfam" id="PF00814"/>
    </source>
</evidence>
<dbReference type="GO" id="GO:0061711">
    <property type="term" value="F:tRNA N(6)-L-threonylcarbamoyladenine synthase activity"/>
    <property type="evidence" value="ECO:0007669"/>
    <property type="project" value="UniProtKB-EC"/>
</dbReference>
<dbReference type="EMBL" id="JBHLXH010000002">
    <property type="protein sequence ID" value="MFC0224552.1"/>
    <property type="molecule type" value="Genomic_DNA"/>
</dbReference>
<evidence type="ECO:0000313" key="3">
    <source>
        <dbReference type="EMBL" id="MFC0224552.1"/>
    </source>
</evidence>
<evidence type="ECO:0000313" key="4">
    <source>
        <dbReference type="Proteomes" id="UP001589698"/>
    </source>
</evidence>
<dbReference type="InterPro" id="IPR043129">
    <property type="entry name" value="ATPase_NBD"/>
</dbReference>
<dbReference type="PANTHER" id="PTHR11735">
    <property type="entry name" value="TRNA N6-ADENOSINE THREONYLCARBAMOYLTRANSFERASE"/>
    <property type="match status" value="1"/>
</dbReference>
<dbReference type="SUPFAM" id="SSF53067">
    <property type="entry name" value="Actin-like ATPase domain"/>
    <property type="match status" value="2"/>
</dbReference>
<name>A0ABV6E6C0_9ACTN</name>
<dbReference type="Pfam" id="PF00814">
    <property type="entry name" value="TsaD"/>
    <property type="match status" value="1"/>
</dbReference>
<feature type="domain" description="Gcp-like" evidence="2">
    <location>
        <begin position="33"/>
        <end position="147"/>
    </location>
</feature>
<dbReference type="InterPro" id="IPR022496">
    <property type="entry name" value="T6A_TsaB"/>
</dbReference>
<sequence length="225" mass="23307">MLLALDTATPLVTVALHDGDRVVVEHTSEQPMKHGEHLAPLIARCLDDAGIVRQDLTAIAVGVGPGPFTGLRVGLVTARTLGFVLELPVYGVCSLDVVALEVVGTGAADGPFLVATDARRKEVYLASYDADGRRLEGPVVTRPAEVATTAPVAGAGPDLYPDAFPTALAVTRPSAGWLAAGVAAEDVELLDPEPLYLRRPDAVAGAPRKPALRDVSSLDSSGTMS</sequence>
<keyword evidence="4" id="KW-1185">Reference proteome</keyword>
<dbReference type="Proteomes" id="UP001589698">
    <property type="component" value="Unassembled WGS sequence"/>
</dbReference>
<protein>
    <submittedName>
        <fullName evidence="3">tRNA (Adenosine(37)-N6)-threonylcarbamoyltransferase complex dimerization subunit type 1 TsaB</fullName>
        <ecNumber evidence="3">2.3.1.234</ecNumber>
    </submittedName>
</protein>
<dbReference type="EC" id="2.3.1.234" evidence="3"/>
<evidence type="ECO:0000256" key="1">
    <source>
        <dbReference type="SAM" id="MobiDB-lite"/>
    </source>
</evidence>
<dbReference type="NCBIfam" id="TIGR03725">
    <property type="entry name" value="T6A_YeaZ"/>
    <property type="match status" value="1"/>
</dbReference>
<dbReference type="RefSeq" id="WP_378520317.1">
    <property type="nucleotide sequence ID" value="NZ_CBCSDI010000045.1"/>
</dbReference>
<organism evidence="3 4">
    <name type="scientific">Nocardioides zeicaulis</name>
    <dbReference type="NCBI Taxonomy" id="1776857"/>
    <lineage>
        <taxon>Bacteria</taxon>
        <taxon>Bacillati</taxon>
        <taxon>Actinomycetota</taxon>
        <taxon>Actinomycetes</taxon>
        <taxon>Propionibacteriales</taxon>
        <taxon>Nocardioidaceae</taxon>
        <taxon>Nocardioides</taxon>
    </lineage>
</organism>
<comment type="caution">
    <text evidence="3">The sequence shown here is derived from an EMBL/GenBank/DDBJ whole genome shotgun (WGS) entry which is preliminary data.</text>
</comment>
<dbReference type="CDD" id="cd24032">
    <property type="entry name" value="ASKHA_NBD_TsaB"/>
    <property type="match status" value="1"/>
</dbReference>
<keyword evidence="3" id="KW-0808">Transferase</keyword>
<accession>A0ABV6E6C0</accession>
<dbReference type="InterPro" id="IPR000905">
    <property type="entry name" value="Gcp-like_dom"/>
</dbReference>
<dbReference type="PANTHER" id="PTHR11735:SF11">
    <property type="entry name" value="TRNA THREONYLCARBAMOYLADENOSINE BIOSYNTHESIS PROTEIN TSAB"/>
    <property type="match status" value="1"/>
</dbReference>
<gene>
    <name evidence="3" type="primary">tsaB</name>
    <name evidence="3" type="ORF">ACFFJG_18840</name>
</gene>
<proteinExistence type="predicted"/>
<feature type="region of interest" description="Disordered" evidence="1">
    <location>
        <begin position="201"/>
        <end position="225"/>
    </location>
</feature>
<reference evidence="3 4" key="1">
    <citation type="submission" date="2024-09" db="EMBL/GenBank/DDBJ databases">
        <authorList>
            <person name="Sun Q."/>
            <person name="Mori K."/>
        </authorList>
    </citation>
    <scope>NUCLEOTIDE SEQUENCE [LARGE SCALE GENOMIC DNA]</scope>
    <source>
        <strain evidence="3 4">CCM 8654</strain>
    </source>
</reference>
<dbReference type="Gene3D" id="3.30.420.40">
    <property type="match status" value="2"/>
</dbReference>
<keyword evidence="3" id="KW-0012">Acyltransferase</keyword>